<dbReference type="Gene3D" id="3.30.1540.10">
    <property type="entry name" value="formyl-coa transferase, domain 3"/>
    <property type="match status" value="1"/>
</dbReference>
<dbReference type="Proteomes" id="UP000196138">
    <property type="component" value="Chromosome"/>
</dbReference>
<evidence type="ECO:0000256" key="1">
    <source>
        <dbReference type="ARBA" id="ARBA00022679"/>
    </source>
</evidence>
<dbReference type="InterPro" id="IPR050483">
    <property type="entry name" value="CoA-transferase_III_domain"/>
</dbReference>
<accession>A0A1Y0EPT0</accession>
<dbReference type="Gene3D" id="3.40.50.10540">
    <property type="entry name" value="Crotonobetainyl-coa:carnitine coa-transferase, domain 1"/>
    <property type="match status" value="1"/>
</dbReference>
<evidence type="ECO:0000313" key="2">
    <source>
        <dbReference type="EMBL" id="ARU05411.1"/>
    </source>
</evidence>
<dbReference type="PANTHER" id="PTHR48207:SF4">
    <property type="entry name" value="BLL6097 PROTEIN"/>
    <property type="match status" value="1"/>
</dbReference>
<dbReference type="GO" id="GO:0008410">
    <property type="term" value="F:CoA-transferase activity"/>
    <property type="evidence" value="ECO:0007669"/>
    <property type="project" value="TreeGrafter"/>
</dbReference>
<protein>
    <submittedName>
        <fullName evidence="2">Formyl-CoA transferase</fullName>
    </submittedName>
</protein>
<dbReference type="PANTHER" id="PTHR48207">
    <property type="entry name" value="SUCCINATE--HYDROXYMETHYLGLUTARATE COA-TRANSFERASE"/>
    <property type="match status" value="1"/>
</dbReference>
<reference evidence="2 3" key="1">
    <citation type="submission" date="2017-05" db="EMBL/GenBank/DDBJ databases">
        <authorList>
            <person name="Song R."/>
            <person name="Chenine A.L."/>
            <person name="Ruprecht R.M."/>
        </authorList>
    </citation>
    <scope>NUCLEOTIDE SEQUENCE [LARGE SCALE GENOMIC DNA]</scope>
    <source>
        <strain evidence="2 3">DSM 26136</strain>
    </source>
</reference>
<dbReference type="KEGG" id="cser:CCO03_12565"/>
<dbReference type="AlphaFoldDB" id="A0A1Y0EPT0"/>
<organism evidence="2 3">
    <name type="scientific">Comamonas serinivorans</name>
    <dbReference type="NCBI Taxonomy" id="1082851"/>
    <lineage>
        <taxon>Bacteria</taxon>
        <taxon>Pseudomonadati</taxon>
        <taxon>Pseudomonadota</taxon>
        <taxon>Betaproteobacteria</taxon>
        <taxon>Burkholderiales</taxon>
        <taxon>Comamonadaceae</taxon>
        <taxon>Comamonas</taxon>
    </lineage>
</organism>
<dbReference type="EMBL" id="CP021455">
    <property type="protein sequence ID" value="ARU05411.1"/>
    <property type="molecule type" value="Genomic_DNA"/>
</dbReference>
<dbReference type="Pfam" id="PF02515">
    <property type="entry name" value="CoA_transf_3"/>
    <property type="match status" value="1"/>
</dbReference>
<dbReference type="OrthoDB" id="5294844at2"/>
<name>A0A1Y0EPT0_9BURK</name>
<sequence length="401" mass="42487">MQAFEHLRVLDLSKVLAGPLCGQYLGNLGAQVTKVEPLGVGDDTRAWQPQKHGESATFLAVNHNKRSLAVDLKSPRGQAVVQRLAQQADVVLQGFGAGTAARLGVDFDTLSALNPQLVYCEISGYGRDGPLGQEPGYDVMLQAFSGMVSVMGHEGGPLVRATFSPVDIATGMLAFSGVLAALMERQATGQGQRVEVSLLDTAMNLMGYVAQNHWVSGQLPRRMGTGHPAMCPYQAFEAADGPLLIGVGNDAQWRRFCPVVGLAAQRDDPRFATNAARVAHFDATVALVAERVRLQPVQHWLDALRAVGVPCSPIHTIAQALNHPQLAARDLVAHTTHSTLGEMPAVGFPIAFGGQRPAPRRAPPRLGEHSRAVLLDAGYSAGDIDALQAAHIIGDGAPNPA</sequence>
<keyword evidence="3" id="KW-1185">Reference proteome</keyword>
<gene>
    <name evidence="2" type="ORF">CCO03_12565</name>
</gene>
<dbReference type="InterPro" id="IPR003673">
    <property type="entry name" value="CoA-Trfase_fam_III"/>
</dbReference>
<dbReference type="RefSeq" id="WP_087281549.1">
    <property type="nucleotide sequence ID" value="NZ_CP021455.1"/>
</dbReference>
<keyword evidence="1 2" id="KW-0808">Transferase</keyword>
<dbReference type="InterPro" id="IPR044855">
    <property type="entry name" value="CoA-Trfase_III_dom3_sf"/>
</dbReference>
<proteinExistence type="predicted"/>
<dbReference type="InterPro" id="IPR023606">
    <property type="entry name" value="CoA-Trfase_III_dom_1_sf"/>
</dbReference>
<evidence type="ECO:0000313" key="3">
    <source>
        <dbReference type="Proteomes" id="UP000196138"/>
    </source>
</evidence>
<dbReference type="SUPFAM" id="SSF89796">
    <property type="entry name" value="CoA-transferase family III (CaiB/BaiF)"/>
    <property type="match status" value="1"/>
</dbReference>